<dbReference type="Proteomes" id="UP000550729">
    <property type="component" value="Unassembled WGS sequence"/>
</dbReference>
<organism evidence="2 3">
    <name type="scientific">Gordonia asplenii</name>
    <dbReference type="NCBI Taxonomy" id="2725283"/>
    <lineage>
        <taxon>Bacteria</taxon>
        <taxon>Bacillati</taxon>
        <taxon>Actinomycetota</taxon>
        <taxon>Actinomycetes</taxon>
        <taxon>Mycobacteriales</taxon>
        <taxon>Gordoniaceae</taxon>
        <taxon>Gordonia</taxon>
    </lineage>
</organism>
<reference evidence="2 3" key="1">
    <citation type="submission" date="2020-04" db="EMBL/GenBank/DDBJ databases">
        <title>Gordonia sp. nov. TBRC 11910.</title>
        <authorList>
            <person name="Suriyachadkun C."/>
        </authorList>
    </citation>
    <scope>NUCLEOTIDE SEQUENCE [LARGE SCALE GENOMIC DNA]</scope>
    <source>
        <strain evidence="2 3">TBRC 11910</strain>
    </source>
</reference>
<evidence type="ECO:0000259" key="1">
    <source>
        <dbReference type="Pfam" id="PF12773"/>
    </source>
</evidence>
<keyword evidence="3" id="KW-1185">Reference proteome</keyword>
<accession>A0A848KXI1</accession>
<feature type="domain" description="DZANK-type" evidence="1">
    <location>
        <begin position="167"/>
        <end position="211"/>
    </location>
</feature>
<protein>
    <submittedName>
        <fullName evidence="2">Zinc ribbon domain-containing protein</fullName>
    </submittedName>
</protein>
<comment type="caution">
    <text evidence="2">The sequence shown here is derived from an EMBL/GenBank/DDBJ whole genome shotgun (WGS) entry which is preliminary data.</text>
</comment>
<gene>
    <name evidence="2" type="ORF">HH308_19860</name>
</gene>
<dbReference type="EMBL" id="JABBNB010000023">
    <property type="protein sequence ID" value="NMO03474.1"/>
    <property type="molecule type" value="Genomic_DNA"/>
</dbReference>
<name>A0A848KXI1_9ACTN</name>
<evidence type="ECO:0000313" key="2">
    <source>
        <dbReference type="EMBL" id="NMO03474.1"/>
    </source>
</evidence>
<sequence length="214" mass="22581">MSDNTGFTGHVSDLSNQNGFQWEFHCGRCSTEFRSDFAADNVSRFRGLVRGVSDLIGGQAYRVSSAADSFGGMFSNYGGASSAKDKAYARAVEAVKQQFKHCGGCGSWVCSSCWNGRVGMCQNCSPLAEHDLARAQASARGYQMRDAAAEQDWMRGQQVNVPVTVNCPSCGSHTTGGKFCGACGSSLQATANCRSCGSPMQPGAVFCTNCGHTG</sequence>
<proteinExistence type="predicted"/>
<dbReference type="InterPro" id="IPR025874">
    <property type="entry name" value="DZR"/>
</dbReference>
<dbReference type="AlphaFoldDB" id="A0A848KXI1"/>
<evidence type="ECO:0000313" key="3">
    <source>
        <dbReference type="Proteomes" id="UP000550729"/>
    </source>
</evidence>
<dbReference type="Pfam" id="PF12773">
    <property type="entry name" value="DZR"/>
    <property type="match status" value="1"/>
</dbReference>
<dbReference type="RefSeq" id="WP_170195979.1">
    <property type="nucleotide sequence ID" value="NZ_JABBNB010000023.1"/>
</dbReference>